<feature type="compositionally biased region" description="Polar residues" evidence="1">
    <location>
        <begin position="930"/>
        <end position="955"/>
    </location>
</feature>
<reference evidence="2" key="1">
    <citation type="submission" date="2020-05" db="EMBL/GenBank/DDBJ databases">
        <title>Mycena genomes resolve the evolution of fungal bioluminescence.</title>
        <authorList>
            <person name="Tsai I.J."/>
        </authorList>
    </citation>
    <scope>NUCLEOTIDE SEQUENCE</scope>
    <source>
        <strain evidence="2">160909Yilan</strain>
    </source>
</reference>
<organism evidence="2 3">
    <name type="scientific">Mycena sanguinolenta</name>
    <dbReference type="NCBI Taxonomy" id="230812"/>
    <lineage>
        <taxon>Eukaryota</taxon>
        <taxon>Fungi</taxon>
        <taxon>Dikarya</taxon>
        <taxon>Basidiomycota</taxon>
        <taxon>Agaricomycotina</taxon>
        <taxon>Agaricomycetes</taxon>
        <taxon>Agaricomycetidae</taxon>
        <taxon>Agaricales</taxon>
        <taxon>Marasmiineae</taxon>
        <taxon>Mycenaceae</taxon>
        <taxon>Mycena</taxon>
    </lineage>
</organism>
<name>A0A8H7CM30_9AGAR</name>
<feature type="region of interest" description="Disordered" evidence="1">
    <location>
        <begin position="784"/>
        <end position="805"/>
    </location>
</feature>
<feature type="compositionally biased region" description="Low complexity" evidence="1">
    <location>
        <begin position="117"/>
        <end position="139"/>
    </location>
</feature>
<feature type="region of interest" description="Disordered" evidence="1">
    <location>
        <begin position="102"/>
        <end position="150"/>
    </location>
</feature>
<feature type="compositionally biased region" description="Low complexity" evidence="1">
    <location>
        <begin position="961"/>
        <end position="970"/>
    </location>
</feature>
<feature type="compositionally biased region" description="Basic residues" evidence="1">
    <location>
        <begin position="1144"/>
        <end position="1154"/>
    </location>
</feature>
<dbReference type="Proteomes" id="UP000623467">
    <property type="component" value="Unassembled WGS sequence"/>
</dbReference>
<dbReference type="EMBL" id="JACAZH010000028">
    <property type="protein sequence ID" value="KAF7341051.1"/>
    <property type="molecule type" value="Genomic_DNA"/>
</dbReference>
<evidence type="ECO:0000313" key="3">
    <source>
        <dbReference type="Proteomes" id="UP000623467"/>
    </source>
</evidence>
<feature type="region of interest" description="Disordered" evidence="1">
    <location>
        <begin position="1082"/>
        <end position="1154"/>
    </location>
</feature>
<accession>A0A8H7CM30</accession>
<dbReference type="AlphaFoldDB" id="A0A8H7CM30"/>
<feature type="compositionally biased region" description="Basic and acidic residues" evidence="1">
    <location>
        <begin position="897"/>
        <end position="906"/>
    </location>
</feature>
<feature type="compositionally biased region" description="Polar residues" evidence="1">
    <location>
        <begin position="791"/>
        <end position="805"/>
    </location>
</feature>
<protein>
    <submittedName>
        <fullName evidence="2">Uncharacterized protein</fullName>
    </submittedName>
</protein>
<comment type="caution">
    <text evidence="2">The sequence shown here is derived from an EMBL/GenBank/DDBJ whole genome shotgun (WGS) entry which is preliminary data.</text>
</comment>
<sequence>MVPKHSPEDQKLIDNVPMGIITAFRSSIYTPDFITDNSDLWVNTDWIDVVRLRRFLGSAAGVSNLGPTLSESTSARVKIESDASNASLDFIEILSDSEDAASSPVVCPSSPLPPSDIPSDSSLWDTTTDPSSSPSPISPRTHGSAVAADRERFFAPSPELSKSDTRWLDDQLSSRVHIGKFKVTAEVTVDRVEYLTELPSLYPIPETPTAFVIDLQDAKFDIMKKKGDLCTPDALIKNKDNDSWEGGTGSADSSVWVTFEPGADPIQCRRSRLKCKGAFACERVDPRLLEVVRRDLDPSSRDAVFAAQRQTRRDEGSTRERRATQFLQMVRSQTCPAKTNGIKCQGVPILRDKNQISRTHKFWVGCSGYDPKSTGKHNQWPIPVDVDESLLVRGFSGLPLAPDNSKDTDLCSAIVHPTTGLKQRHCPHNHIIAGSAVTSSIINHKCPARRTIYVPLDVTIRKALIIHPQNTAHNHPMPSLKKVSFEVKESYRSCVRAAGCVAATVKKVDNAPSTQVLLGMKPAEFAPALKSHKAKQKLVCEVKMEKYPEGVGMPGVFQLFFDDIKKGVNERYIQRLVTMPDGGIMILTCLSALMRLLDDTGVKSFETDTTFKRVEGDINEWEVVLFLKALQRAVTIARAYVNQASIDFYERLFDEFQAGGHILALNSDMEGAQVLGAARSFFKNNDPEVSGLGNDTPPEDVAPECIKLCVTHAKRAVLDFRKLVSEDEFNRLMDFVYIDSPEKLEEFSEFVHSLGVKEIQDWWDHKALSPWILRCLIKSKSPMSAEDWENTPDTTNTGEGQHHWTNSLTGTKLSLVEAIESARKVDQDVAREIEIAIKSGILVNPRNESVHRLARNTTRAATTMRKSHESRQLADERALIQREIEVEQAARKASAARLKELKERKSAAHKSSAAITTRRGRSRRTRNVAVDSNSCGRVTNHRVSSSPLRPNNTQEEPPCESALLSAGLPSAPLPPMDSSASAVTTRTPGTTQPPLPLAASTSSAVAPMDWGPSAAGATFGYDTSNQSFPVCDYFTPDFNFDFSVDSLDFGADLSWLESLTFDNSVPFASITNCDAPMLDDAAQSSDVTSLPQLSVIPSPSPLPPSPPPIYPAGVSTATNASVTSKKRKTRDEVDLANMVQGTRTPRKAPKRFDL</sequence>
<proteinExistence type="predicted"/>
<feature type="compositionally biased region" description="Pro residues" evidence="1">
    <location>
        <begin position="1098"/>
        <end position="1110"/>
    </location>
</feature>
<keyword evidence="3" id="KW-1185">Reference proteome</keyword>
<feature type="region of interest" description="Disordered" evidence="1">
    <location>
        <begin position="897"/>
        <end position="1000"/>
    </location>
</feature>
<evidence type="ECO:0000313" key="2">
    <source>
        <dbReference type="EMBL" id="KAF7341051.1"/>
    </source>
</evidence>
<evidence type="ECO:0000256" key="1">
    <source>
        <dbReference type="SAM" id="MobiDB-lite"/>
    </source>
</evidence>
<gene>
    <name evidence="2" type="ORF">MSAN_02091100</name>
</gene>
<dbReference type="OrthoDB" id="2976708at2759"/>
<feature type="compositionally biased region" description="Polar residues" evidence="1">
    <location>
        <begin position="978"/>
        <end position="990"/>
    </location>
</feature>